<dbReference type="Proteomes" id="UP000554482">
    <property type="component" value="Unassembled WGS sequence"/>
</dbReference>
<feature type="compositionally biased region" description="Low complexity" evidence="1">
    <location>
        <begin position="108"/>
        <end position="117"/>
    </location>
</feature>
<evidence type="ECO:0000313" key="2">
    <source>
        <dbReference type="EMBL" id="KAF5189261.1"/>
    </source>
</evidence>
<dbReference type="AlphaFoldDB" id="A0A7J6VWP3"/>
<accession>A0A7J6VWP3</accession>
<feature type="compositionally biased region" description="Polar residues" evidence="1">
    <location>
        <begin position="15"/>
        <end position="36"/>
    </location>
</feature>
<comment type="caution">
    <text evidence="2">The sequence shown here is derived from an EMBL/GenBank/DDBJ whole genome shotgun (WGS) entry which is preliminary data.</text>
</comment>
<feature type="region of interest" description="Disordered" evidence="1">
    <location>
        <begin position="108"/>
        <end position="260"/>
    </location>
</feature>
<name>A0A7J6VWP3_THATH</name>
<gene>
    <name evidence="2" type="ORF">FRX31_021152</name>
</gene>
<feature type="compositionally biased region" description="Basic and acidic residues" evidence="1">
    <location>
        <begin position="155"/>
        <end position="169"/>
    </location>
</feature>
<feature type="compositionally biased region" description="Basic and acidic residues" evidence="1">
    <location>
        <begin position="1"/>
        <end position="14"/>
    </location>
</feature>
<protein>
    <submittedName>
        <fullName evidence="2">Uncharacterized protein</fullName>
    </submittedName>
</protein>
<proteinExistence type="predicted"/>
<feature type="compositionally biased region" description="Basic and acidic residues" evidence="1">
    <location>
        <begin position="195"/>
        <end position="209"/>
    </location>
</feature>
<feature type="compositionally biased region" description="Polar residues" evidence="1">
    <location>
        <begin position="45"/>
        <end position="59"/>
    </location>
</feature>
<feature type="compositionally biased region" description="Basic and acidic residues" evidence="1">
    <location>
        <begin position="60"/>
        <end position="73"/>
    </location>
</feature>
<evidence type="ECO:0000313" key="3">
    <source>
        <dbReference type="Proteomes" id="UP000554482"/>
    </source>
</evidence>
<dbReference type="EMBL" id="JABWDY010025722">
    <property type="protein sequence ID" value="KAF5189261.1"/>
    <property type="molecule type" value="Genomic_DNA"/>
</dbReference>
<evidence type="ECO:0000256" key="1">
    <source>
        <dbReference type="SAM" id="MobiDB-lite"/>
    </source>
</evidence>
<feature type="compositionally biased region" description="Low complexity" evidence="1">
    <location>
        <begin position="175"/>
        <end position="194"/>
    </location>
</feature>
<organism evidence="2 3">
    <name type="scientific">Thalictrum thalictroides</name>
    <name type="common">Rue-anemone</name>
    <name type="synonym">Anemone thalictroides</name>
    <dbReference type="NCBI Taxonomy" id="46969"/>
    <lineage>
        <taxon>Eukaryota</taxon>
        <taxon>Viridiplantae</taxon>
        <taxon>Streptophyta</taxon>
        <taxon>Embryophyta</taxon>
        <taxon>Tracheophyta</taxon>
        <taxon>Spermatophyta</taxon>
        <taxon>Magnoliopsida</taxon>
        <taxon>Ranunculales</taxon>
        <taxon>Ranunculaceae</taxon>
        <taxon>Thalictroideae</taxon>
        <taxon>Thalictrum</taxon>
    </lineage>
</organism>
<sequence>MEEGRKSDSNKELNSRVSINTCMETESVLKSSSNQNRQEKETIINGASCTNNNPSTARTRWSDEEQSKETDKEKLGLLEAAQLGFNEKNSNGGNEVGIEEGNCFKCKSQVSSSSNNKEASEKMAGIHDGNTSTAMDGSKSWADKKHKRSGQTVWMERDRVEHEPEKEHDDENEESNSNIGKEIVVVEVEPNEPVVSEKEGEDGREKSEEQDFNIDTQPGIPIECEQSEKVNNEKEGEEPREEVRDEGIWETPKKKHTFKP</sequence>
<keyword evidence="3" id="KW-1185">Reference proteome</keyword>
<reference evidence="2 3" key="1">
    <citation type="submission" date="2020-06" db="EMBL/GenBank/DDBJ databases">
        <title>Transcriptomic and genomic resources for Thalictrum thalictroides and T. hernandezii: Facilitating candidate gene discovery in an emerging model plant lineage.</title>
        <authorList>
            <person name="Arias T."/>
            <person name="Riano-Pachon D.M."/>
            <person name="Di Stilio V.S."/>
        </authorList>
    </citation>
    <scope>NUCLEOTIDE SEQUENCE [LARGE SCALE GENOMIC DNA]</scope>
    <source>
        <strain evidence="3">cv. WT478/WT964</strain>
        <tissue evidence="2">Leaves</tissue>
    </source>
</reference>
<feature type="region of interest" description="Disordered" evidence="1">
    <location>
        <begin position="1"/>
        <end position="73"/>
    </location>
</feature>